<dbReference type="PANTHER" id="PTHR43490:SF99">
    <property type="entry name" value="SHORT-CHAIN DEHYDROGENASE_REDUCTASE"/>
    <property type="match status" value="1"/>
</dbReference>
<keyword evidence="6" id="KW-1185">Reference proteome</keyword>
<comment type="caution">
    <text evidence="5">The sequence shown here is derived from an EMBL/GenBank/DDBJ whole genome shotgun (WGS) entry which is preliminary data.</text>
</comment>
<keyword evidence="3" id="KW-0560">Oxidoreductase</keyword>
<accession>A0A511DNI1</accession>
<dbReference type="GO" id="GO:0016020">
    <property type="term" value="C:membrane"/>
    <property type="evidence" value="ECO:0007669"/>
    <property type="project" value="TreeGrafter"/>
</dbReference>
<dbReference type="InterPro" id="IPR002347">
    <property type="entry name" value="SDR_fam"/>
</dbReference>
<dbReference type="GO" id="GO:0016491">
    <property type="term" value="F:oxidoreductase activity"/>
    <property type="evidence" value="ECO:0007669"/>
    <property type="project" value="UniProtKB-KW"/>
</dbReference>
<dbReference type="SUPFAM" id="SSF51735">
    <property type="entry name" value="NAD(P)-binding Rossmann-fold domains"/>
    <property type="match status" value="1"/>
</dbReference>
<protein>
    <submittedName>
        <fullName evidence="5">Short-chain dehydrogenase</fullName>
    </submittedName>
</protein>
<dbReference type="PANTHER" id="PTHR43490">
    <property type="entry name" value="(+)-NEOMENTHOL DEHYDROGENASE"/>
    <property type="match status" value="1"/>
</dbReference>
<evidence type="ECO:0000256" key="1">
    <source>
        <dbReference type="ARBA" id="ARBA00006484"/>
    </source>
</evidence>
<dbReference type="Gene3D" id="3.40.50.720">
    <property type="entry name" value="NAD(P)-binding Rossmann-like Domain"/>
    <property type="match status" value="1"/>
</dbReference>
<dbReference type="AlphaFoldDB" id="A0A511DNI1"/>
<dbReference type="Pfam" id="PF00106">
    <property type="entry name" value="adh_short"/>
    <property type="match status" value="1"/>
</dbReference>
<dbReference type="InterPro" id="IPR036291">
    <property type="entry name" value="NAD(P)-bd_dom_sf"/>
</dbReference>
<dbReference type="OrthoDB" id="9781117at2"/>
<evidence type="ECO:0000313" key="6">
    <source>
        <dbReference type="Proteomes" id="UP000321685"/>
    </source>
</evidence>
<keyword evidence="2" id="KW-0521">NADP</keyword>
<dbReference type="EMBL" id="BJVJ01000087">
    <property type="protein sequence ID" value="GEL26372.1"/>
    <property type="molecule type" value="Genomic_DNA"/>
</dbReference>
<dbReference type="PROSITE" id="PS00061">
    <property type="entry name" value="ADH_SHORT"/>
    <property type="match status" value="1"/>
</dbReference>
<name>A0A511DNI1_9PSEU</name>
<organism evidence="5 6">
    <name type="scientific">Pseudonocardia sulfidoxydans NBRC 16205</name>
    <dbReference type="NCBI Taxonomy" id="1223511"/>
    <lineage>
        <taxon>Bacteria</taxon>
        <taxon>Bacillati</taxon>
        <taxon>Actinomycetota</taxon>
        <taxon>Actinomycetes</taxon>
        <taxon>Pseudonocardiales</taxon>
        <taxon>Pseudonocardiaceae</taxon>
        <taxon>Pseudonocardia</taxon>
    </lineage>
</organism>
<evidence type="ECO:0000256" key="4">
    <source>
        <dbReference type="RuleBase" id="RU000363"/>
    </source>
</evidence>
<dbReference type="Proteomes" id="UP000321685">
    <property type="component" value="Unassembled WGS sequence"/>
</dbReference>
<dbReference type="PRINTS" id="PR00081">
    <property type="entry name" value="GDHRDH"/>
</dbReference>
<reference evidence="5 6" key="1">
    <citation type="submission" date="2019-07" db="EMBL/GenBank/DDBJ databases">
        <title>Whole genome shotgun sequence of Pseudonocardia sulfidoxydans NBRC 16205.</title>
        <authorList>
            <person name="Hosoyama A."/>
            <person name="Uohara A."/>
            <person name="Ohji S."/>
            <person name="Ichikawa N."/>
        </authorList>
    </citation>
    <scope>NUCLEOTIDE SEQUENCE [LARGE SCALE GENOMIC DNA]</scope>
    <source>
        <strain evidence="5 6">NBRC 16205</strain>
    </source>
</reference>
<dbReference type="InterPro" id="IPR020904">
    <property type="entry name" value="Sc_DH/Rdtase_CS"/>
</dbReference>
<dbReference type="PRINTS" id="PR00080">
    <property type="entry name" value="SDRFAMILY"/>
</dbReference>
<evidence type="ECO:0000313" key="5">
    <source>
        <dbReference type="EMBL" id="GEL26372.1"/>
    </source>
</evidence>
<gene>
    <name evidence="5" type="ORF">PSU4_53260</name>
</gene>
<proteinExistence type="inferred from homology"/>
<evidence type="ECO:0000256" key="3">
    <source>
        <dbReference type="ARBA" id="ARBA00023002"/>
    </source>
</evidence>
<comment type="similarity">
    <text evidence="1 4">Belongs to the short-chain dehydrogenases/reductases (SDR) family.</text>
</comment>
<sequence length="242" mass="24981">MAAPEGSGPAGDRPVAVVTGATRGIGREVVAQLAARGHIVVLGARDERRGSEVARHLDPDATTVHSCRLDVTDPASARRAASWIQDTFGRADVLVNNAGIDYDTDQDAVGADLFRVRAALETNLFGAWQVTQALLPLLRGSPHPRIVNVSSEVGSISGMVGGTPGYSVSKAALNALTRLFADELAGDRVLVNAVSPGLTATDMGRGGGRSIAEGAAGIVWAAVLPDDGPSGGFYHDGRPLAW</sequence>
<evidence type="ECO:0000256" key="2">
    <source>
        <dbReference type="ARBA" id="ARBA00022857"/>
    </source>
</evidence>